<comment type="subcellular location">
    <subcellularLocation>
        <location evidence="1">Cytoplasm</location>
    </subcellularLocation>
</comment>
<dbReference type="Proteomes" id="UP000197138">
    <property type="component" value="Unassembled WGS sequence"/>
</dbReference>
<feature type="binding site" evidence="8">
    <location>
        <begin position="125"/>
        <end position="130"/>
    </location>
    <ligand>
        <name>ATP</name>
        <dbReference type="ChEBI" id="CHEBI:30616"/>
    </ligand>
</feature>
<dbReference type="PANTHER" id="PTHR11528">
    <property type="entry name" value="HEAT SHOCK PROTEIN 90 FAMILY MEMBER"/>
    <property type="match status" value="1"/>
</dbReference>
<dbReference type="OrthoDB" id="28737at2759"/>
<dbReference type="SUPFAM" id="SSF55874">
    <property type="entry name" value="ATPase domain of HSP90 chaperone/DNA topoisomerase II/histidine kinase"/>
    <property type="match status" value="1"/>
</dbReference>
<protein>
    <recommendedName>
        <fullName evidence="10">Histidine kinase/HSP90-like ATPase domain-containing protein</fullName>
    </recommendedName>
</protein>
<feature type="region of interest" description="Disordered" evidence="9">
    <location>
        <begin position="679"/>
        <end position="703"/>
    </location>
</feature>
<dbReference type="Gene3D" id="3.30.230.80">
    <property type="match status" value="1"/>
</dbReference>
<feature type="binding site" evidence="8">
    <location>
        <position position="90"/>
    </location>
    <ligand>
        <name>ATP</name>
        <dbReference type="ChEBI" id="CHEBI:30616"/>
    </ligand>
</feature>
<dbReference type="GO" id="GO:0140662">
    <property type="term" value="F:ATP-dependent protein folding chaperone"/>
    <property type="evidence" value="ECO:0007669"/>
    <property type="project" value="InterPro"/>
</dbReference>
<organism evidence="11 13">
    <name type="scientific">Punica granatum</name>
    <name type="common">Pomegranate</name>
    <dbReference type="NCBI Taxonomy" id="22663"/>
    <lineage>
        <taxon>Eukaryota</taxon>
        <taxon>Viridiplantae</taxon>
        <taxon>Streptophyta</taxon>
        <taxon>Embryophyta</taxon>
        <taxon>Tracheophyta</taxon>
        <taxon>Spermatophyta</taxon>
        <taxon>Magnoliopsida</taxon>
        <taxon>eudicotyledons</taxon>
        <taxon>Gunneridae</taxon>
        <taxon>Pentapetalae</taxon>
        <taxon>rosids</taxon>
        <taxon>malvids</taxon>
        <taxon>Myrtales</taxon>
        <taxon>Lythraceae</taxon>
        <taxon>Punica</taxon>
    </lineage>
</organism>
<dbReference type="GO" id="GO:0005737">
    <property type="term" value="C:cytoplasm"/>
    <property type="evidence" value="ECO:0007669"/>
    <property type="project" value="UniProtKB-SubCell"/>
</dbReference>
<evidence type="ECO:0000256" key="4">
    <source>
        <dbReference type="ARBA" id="ARBA00022741"/>
    </source>
</evidence>
<evidence type="ECO:0000256" key="6">
    <source>
        <dbReference type="ARBA" id="ARBA00023016"/>
    </source>
</evidence>
<dbReference type="EMBL" id="PGOL01002071">
    <property type="protein sequence ID" value="PKI50928.1"/>
    <property type="molecule type" value="Genomic_DNA"/>
</dbReference>
<dbReference type="Gene3D" id="1.20.120.790">
    <property type="entry name" value="Heat shock protein 90, C-terminal domain"/>
    <property type="match status" value="1"/>
</dbReference>
<keyword evidence="3" id="KW-0963">Cytoplasm</keyword>
<proteinExistence type="inferred from homology"/>
<dbReference type="Pfam" id="PF02518">
    <property type="entry name" value="HATPase_c"/>
    <property type="match status" value="1"/>
</dbReference>
<feature type="region of interest" description="Disordered" evidence="9">
    <location>
        <begin position="224"/>
        <end position="253"/>
    </location>
</feature>
<evidence type="ECO:0000256" key="2">
    <source>
        <dbReference type="ARBA" id="ARBA00008239"/>
    </source>
</evidence>
<dbReference type="PRINTS" id="PR00775">
    <property type="entry name" value="HEATSHOCK90"/>
</dbReference>
<evidence type="ECO:0000256" key="8">
    <source>
        <dbReference type="PIRSR" id="PIRSR002583-1"/>
    </source>
</evidence>
<comment type="caution">
    <text evidence="11">The sequence shown here is derived from an EMBL/GenBank/DDBJ whole genome shotgun (WGS) entry which is preliminary data.</text>
</comment>
<comment type="similarity">
    <text evidence="2">Belongs to the heat shock protein 90 family.</text>
</comment>
<reference evidence="13" key="1">
    <citation type="journal article" date="2017" name="Plant J.">
        <title>The pomegranate (Punica granatum L.) genome and the genomics of punicalagin biosynthesis.</title>
        <authorList>
            <person name="Qin G."/>
            <person name="Xu C."/>
            <person name="Ming R."/>
            <person name="Tang H."/>
            <person name="Guyot R."/>
            <person name="Kramer E.M."/>
            <person name="Hu Y."/>
            <person name="Yi X."/>
            <person name="Qi Y."/>
            <person name="Xu X."/>
            <person name="Gao Z."/>
            <person name="Pan H."/>
            <person name="Jian J."/>
            <person name="Tian Y."/>
            <person name="Yue Z."/>
            <person name="Xu Y."/>
        </authorList>
    </citation>
    <scope>NUCLEOTIDE SEQUENCE [LARGE SCALE GENOMIC DNA]</scope>
    <source>
        <strain evidence="13">cv. Dabenzi</strain>
    </source>
</reference>
<dbReference type="CDD" id="cd16927">
    <property type="entry name" value="HATPase_Hsp90-like"/>
    <property type="match status" value="1"/>
</dbReference>
<feature type="binding site" evidence="8">
    <location>
        <position position="375"/>
    </location>
    <ligand>
        <name>ATP</name>
        <dbReference type="ChEBI" id="CHEBI:30616"/>
    </ligand>
</feature>
<evidence type="ECO:0000313" key="14">
    <source>
        <dbReference type="Proteomes" id="UP000233551"/>
    </source>
</evidence>
<dbReference type="InterPro" id="IPR037196">
    <property type="entry name" value="HSP90_C"/>
</dbReference>
<dbReference type="EMBL" id="MTKT01001287">
    <property type="protein sequence ID" value="OWM85292.1"/>
    <property type="molecule type" value="Genomic_DNA"/>
</dbReference>
<feature type="binding site" evidence="8">
    <location>
        <position position="39"/>
    </location>
    <ligand>
        <name>ATP</name>
        <dbReference type="ChEBI" id="CHEBI:30616"/>
    </ligand>
</feature>
<feature type="binding site" evidence="8">
    <location>
        <position position="177"/>
    </location>
    <ligand>
        <name>ATP</name>
        <dbReference type="ChEBI" id="CHEBI:30616"/>
    </ligand>
</feature>
<feature type="binding site" evidence="8">
    <location>
        <position position="98"/>
    </location>
    <ligand>
        <name>ATP</name>
        <dbReference type="ChEBI" id="CHEBI:30616"/>
    </ligand>
</feature>
<keyword evidence="7" id="KW-0143">Chaperone</keyword>
<gene>
    <name evidence="11" type="ORF">CDL15_Pgr028079</name>
    <name evidence="12" type="ORF">CRG98_028658</name>
</gene>
<reference evidence="11" key="2">
    <citation type="submission" date="2017-06" db="EMBL/GenBank/DDBJ databases">
        <title>The pomegranate genome and the genomics of punicalagin biosynthesis.</title>
        <authorList>
            <person name="Xu C."/>
        </authorList>
    </citation>
    <scope>NUCLEOTIDE SEQUENCE [LARGE SCALE GENOMIC DNA]</scope>
    <source>
        <tissue evidence="11">Fresh leaf</tissue>
    </source>
</reference>
<sequence>MADVHMGESETFAFQAEINQLLSLIINTFYSNKEIFLRELISNASDALDKIRFESLTDKSKLDAQPELFIRIVPDKANKTLSVIDSGVGMTKAEMVNNLGTIARSGTKEFMEALQAGADVSMIGQFGVGFYSAYLVADKVVVVTKHNDDEQYVWESQAGGSFTVTRDINGEPLGRGTKVTLFLKDDQLEYLEERRLKDLVKKHSEFISYPIYLWVEKTVEKEVSDDEDEEGKKEEEGDVEEVDEDKDKKSKKKKVKEVTHEWQQINKQRPIWLRKPEEVTREEYASFYKSLTNDWEDHLAVKHFSVEGQLEFKAILFVPRRAPFDLFDTRKKMNNIKLYVRRVFIMDNCEELIPEYLGFIKGVVDSDDLPLNISRETLQQNKILKVIRKNLVKKCIEMFFEIAENKDDYTKFYEAFSKNIKLGIHEDSQNRAKLADLLRYYSTKSGDEMTSLKDYVTRMKEGQKDIYYITGESKKAVENSPFLERLKRRGYEVLFMVDAIDEYAVTQLKEYDGKKLVSATKEGLKLDDESEEEKKKREEKKKSFDNLCKTIKEILGDRVEKVVVSDRIVDSPCCLVTGEYGWTANMERIMKAQALRDNSMSAYMSSKKTMEINPDNGIMEELRKRAEVDKNDKSVKDLVLLLYETALLTSGFSLDDPNTFASRIHRMLKLGLNIEEDASVGGDADMPPLEEAGNEESKMEEVD</sequence>
<dbReference type="GO" id="GO:0016887">
    <property type="term" value="F:ATP hydrolysis activity"/>
    <property type="evidence" value="ECO:0007669"/>
    <property type="project" value="InterPro"/>
</dbReference>
<evidence type="ECO:0000313" key="11">
    <source>
        <dbReference type="EMBL" id="OWM85292.1"/>
    </source>
</evidence>
<dbReference type="GO" id="GO:0005524">
    <property type="term" value="F:ATP binding"/>
    <property type="evidence" value="ECO:0007669"/>
    <property type="project" value="UniProtKB-KW"/>
</dbReference>
<dbReference type="FunFam" id="3.40.50.11260:FF:000001">
    <property type="entry name" value="Heat shock protein 90 alpha"/>
    <property type="match status" value="1"/>
</dbReference>
<keyword evidence="5 8" id="KW-0067">ATP-binding</keyword>
<feature type="binding site" evidence="8">
    <location>
        <begin position="105"/>
        <end position="106"/>
    </location>
    <ligand>
        <name>ATP</name>
        <dbReference type="ChEBI" id="CHEBI:30616"/>
    </ligand>
</feature>
<keyword evidence="6" id="KW-0346">Stress response</keyword>
<keyword evidence="14" id="KW-1185">Reference proteome</keyword>
<dbReference type="FunFam" id="3.30.565.10:FF:000012">
    <property type="entry name" value="Heat shock cognate protein"/>
    <property type="match status" value="1"/>
</dbReference>
<dbReference type="InterPro" id="IPR019805">
    <property type="entry name" value="Heat_shock_protein_90_CS"/>
</dbReference>
<evidence type="ECO:0000259" key="10">
    <source>
        <dbReference type="SMART" id="SM00387"/>
    </source>
</evidence>
<evidence type="ECO:0000256" key="3">
    <source>
        <dbReference type="ARBA" id="ARBA00022490"/>
    </source>
</evidence>
<dbReference type="PROSITE" id="PS00298">
    <property type="entry name" value="HSP90"/>
    <property type="match status" value="1"/>
</dbReference>
<feature type="binding site" evidence="8">
    <location>
        <position position="85"/>
    </location>
    <ligand>
        <name>ATP</name>
        <dbReference type="ChEBI" id="CHEBI:30616"/>
    </ligand>
</feature>
<dbReference type="SMART" id="SM00387">
    <property type="entry name" value="HATPase_c"/>
    <property type="match status" value="1"/>
</dbReference>
<dbReference type="Gene3D" id="3.30.565.10">
    <property type="entry name" value="Histidine kinase-like ATPase, C-terminal domain"/>
    <property type="match status" value="1"/>
</dbReference>
<dbReference type="InterPro" id="IPR003594">
    <property type="entry name" value="HATPase_dom"/>
</dbReference>
<evidence type="ECO:0000313" key="13">
    <source>
        <dbReference type="Proteomes" id="UP000197138"/>
    </source>
</evidence>
<dbReference type="SUPFAM" id="SSF54211">
    <property type="entry name" value="Ribosomal protein S5 domain 2-like"/>
    <property type="match status" value="1"/>
</dbReference>
<dbReference type="FunFam" id="1.20.120.790:FF:000001">
    <property type="entry name" value="Heat shock protein 90 alpha"/>
    <property type="match status" value="1"/>
</dbReference>
<dbReference type="NCBIfam" id="NF003555">
    <property type="entry name" value="PRK05218.1"/>
    <property type="match status" value="1"/>
</dbReference>
<dbReference type="Proteomes" id="UP000233551">
    <property type="component" value="Unassembled WGS sequence"/>
</dbReference>
<name>A0A218XLU7_PUNGR</name>
<dbReference type="SUPFAM" id="SSF110942">
    <property type="entry name" value="HSP90 C-terminal domain"/>
    <property type="match status" value="1"/>
</dbReference>
<keyword evidence="4 8" id="KW-0547">Nucleotide-binding</keyword>
<evidence type="ECO:0000256" key="5">
    <source>
        <dbReference type="ARBA" id="ARBA00022840"/>
    </source>
</evidence>
<evidence type="ECO:0000256" key="1">
    <source>
        <dbReference type="ARBA" id="ARBA00004496"/>
    </source>
</evidence>
<evidence type="ECO:0000256" key="9">
    <source>
        <dbReference type="SAM" id="MobiDB-lite"/>
    </source>
</evidence>
<dbReference type="FunFam" id="3.30.230.80:FF:000001">
    <property type="entry name" value="Heat shock protein 90 alpha"/>
    <property type="match status" value="1"/>
</dbReference>
<dbReference type="InterPro" id="IPR020575">
    <property type="entry name" value="Hsp90_N"/>
</dbReference>
<dbReference type="InterPro" id="IPR036890">
    <property type="entry name" value="HATPase_C_sf"/>
</dbReference>
<feature type="domain" description="Histidine kinase/HSP90-like ATPase" evidence="10">
    <location>
        <begin position="32"/>
        <end position="187"/>
    </location>
</feature>
<dbReference type="HAMAP" id="MF_00505">
    <property type="entry name" value="HSP90"/>
    <property type="match status" value="1"/>
</dbReference>
<accession>A0A218XLU7</accession>
<evidence type="ECO:0000256" key="7">
    <source>
        <dbReference type="ARBA" id="ARBA00023186"/>
    </source>
</evidence>
<dbReference type="InterPro" id="IPR001404">
    <property type="entry name" value="Hsp90_fam"/>
</dbReference>
<dbReference type="Pfam" id="PF00183">
    <property type="entry name" value="HSP90"/>
    <property type="match status" value="1"/>
</dbReference>
<dbReference type="Gene3D" id="3.40.50.11260">
    <property type="match status" value="1"/>
</dbReference>
<evidence type="ECO:0000313" key="12">
    <source>
        <dbReference type="EMBL" id="PKI50928.1"/>
    </source>
</evidence>
<dbReference type="InterPro" id="IPR020568">
    <property type="entry name" value="Ribosomal_Su5_D2-typ_SF"/>
</dbReference>
<dbReference type="GeneID" id="116202506"/>
<reference evidence="12 14" key="3">
    <citation type="submission" date="2017-11" db="EMBL/GenBank/DDBJ databases">
        <title>De-novo sequencing of pomegranate (Punica granatum L.) genome.</title>
        <authorList>
            <person name="Akparov Z."/>
            <person name="Amiraslanov A."/>
            <person name="Hajiyeva S."/>
            <person name="Abbasov M."/>
            <person name="Kaur K."/>
            <person name="Hamwieh A."/>
            <person name="Solovyev V."/>
            <person name="Salamov A."/>
            <person name="Braich B."/>
            <person name="Kosarev P."/>
            <person name="Mahmoud A."/>
            <person name="Hajiyev E."/>
            <person name="Babayeva S."/>
            <person name="Izzatullayeva V."/>
            <person name="Mammadov A."/>
            <person name="Mammadov A."/>
            <person name="Sharifova S."/>
            <person name="Ojaghi J."/>
            <person name="Eynullazada K."/>
            <person name="Bayramov B."/>
            <person name="Abdulazimova A."/>
            <person name="Shahmuradov I."/>
        </authorList>
    </citation>
    <scope>NUCLEOTIDE SEQUENCE [LARGE SCALE GENOMIC DNA]</scope>
    <source>
        <strain evidence="12">AG2017</strain>
        <strain evidence="14">cv. AG2017</strain>
        <tissue evidence="12">Leaf</tissue>
    </source>
</reference>
<dbReference type="AlphaFoldDB" id="A0A218XLU7"/>
<feature type="binding site" evidence="8">
    <location>
        <position position="43"/>
    </location>
    <ligand>
        <name>ATP</name>
        <dbReference type="ChEBI" id="CHEBI:30616"/>
    </ligand>
</feature>
<dbReference type="STRING" id="22663.A0A218XLU7"/>
<dbReference type="GO" id="GO:0051082">
    <property type="term" value="F:unfolded protein binding"/>
    <property type="evidence" value="ECO:0007669"/>
    <property type="project" value="InterPro"/>
</dbReference>
<dbReference type="PIRSF" id="PIRSF002583">
    <property type="entry name" value="Hsp90"/>
    <property type="match status" value="1"/>
</dbReference>